<dbReference type="FunFam" id="3.40.50.720:FF:000084">
    <property type="entry name" value="Short-chain dehydrogenase reductase"/>
    <property type="match status" value="1"/>
</dbReference>
<evidence type="ECO:0000313" key="4">
    <source>
        <dbReference type="Proteomes" id="UP000184280"/>
    </source>
</evidence>
<dbReference type="InterPro" id="IPR051122">
    <property type="entry name" value="SDR_DHRS6-like"/>
</dbReference>
<keyword evidence="2" id="KW-0560">Oxidoreductase</keyword>
<dbReference type="OrthoDB" id="9803333at2"/>
<name>A0A1M7FML6_XYLRU</name>
<dbReference type="PRINTS" id="PR00081">
    <property type="entry name" value="GDHRDH"/>
</dbReference>
<evidence type="ECO:0000313" key="3">
    <source>
        <dbReference type="EMBL" id="SHM04998.1"/>
    </source>
</evidence>
<dbReference type="Gene3D" id="3.40.50.720">
    <property type="entry name" value="NAD(P)-binding Rossmann-like Domain"/>
    <property type="match status" value="1"/>
</dbReference>
<dbReference type="PANTHER" id="PTHR43477">
    <property type="entry name" value="DIHYDROANTICAPSIN 7-DEHYDROGENASE"/>
    <property type="match status" value="1"/>
</dbReference>
<dbReference type="PANTHER" id="PTHR43477:SF1">
    <property type="entry name" value="DIHYDROANTICAPSIN 7-DEHYDROGENASE"/>
    <property type="match status" value="1"/>
</dbReference>
<reference evidence="3 4" key="1">
    <citation type="submission" date="2016-11" db="EMBL/GenBank/DDBJ databases">
        <authorList>
            <person name="Jaros S."/>
            <person name="Januszkiewicz K."/>
            <person name="Wedrychowicz H."/>
        </authorList>
    </citation>
    <scope>NUCLEOTIDE SEQUENCE [LARGE SCALE GENOMIC DNA]</scope>
    <source>
        <strain evidence="3 4">BPI-34</strain>
    </source>
</reference>
<dbReference type="InterPro" id="IPR002347">
    <property type="entry name" value="SDR_fam"/>
</dbReference>
<dbReference type="SUPFAM" id="SSF51735">
    <property type="entry name" value="NAD(P)-binding Rossmann-fold domains"/>
    <property type="match status" value="1"/>
</dbReference>
<dbReference type="Proteomes" id="UP000184280">
    <property type="component" value="Unassembled WGS sequence"/>
</dbReference>
<protein>
    <submittedName>
        <fullName evidence="3">NAD(P)-dependent dehydrogenase, short-chain alcohol dehydrogenase family</fullName>
    </submittedName>
</protein>
<proteinExistence type="inferred from homology"/>
<dbReference type="PRINTS" id="PR00080">
    <property type="entry name" value="SDRFAMILY"/>
</dbReference>
<sequence>MENPFALNGKTIFITGAGSGIGRATALQCAGLGATVHITDLNEETLAETLGMLEGEGHQMYVANLTDDDALQELVSKLPKLDGFVSNAGIIKTILTQFGERSDVERILGINTVAPIRLTQILLQNKRFNKEAALVYTSSMAGVFNGAIGNGLYGASKSALVGFVKSLALELAPRKIRVNTVNPGITQTNIYNNTTITPEQLEEEMKRYPLGRYGRPDEIASAIVYLLSDATKWMTGTNLLIDGGFSLQ</sequence>
<organism evidence="3 4">
    <name type="scientific">Xylanibacter ruminicola</name>
    <name type="common">Prevotella ruminicola</name>
    <dbReference type="NCBI Taxonomy" id="839"/>
    <lineage>
        <taxon>Bacteria</taxon>
        <taxon>Pseudomonadati</taxon>
        <taxon>Bacteroidota</taxon>
        <taxon>Bacteroidia</taxon>
        <taxon>Bacteroidales</taxon>
        <taxon>Prevotellaceae</taxon>
        <taxon>Xylanibacter</taxon>
    </lineage>
</organism>
<dbReference type="Pfam" id="PF13561">
    <property type="entry name" value="adh_short_C2"/>
    <property type="match status" value="1"/>
</dbReference>
<dbReference type="GO" id="GO:0016491">
    <property type="term" value="F:oxidoreductase activity"/>
    <property type="evidence" value="ECO:0007669"/>
    <property type="project" value="UniProtKB-KW"/>
</dbReference>
<dbReference type="AlphaFoldDB" id="A0A1M7FML6"/>
<comment type="similarity">
    <text evidence="1">Belongs to the short-chain dehydrogenases/reductases (SDR) family.</text>
</comment>
<dbReference type="CDD" id="cd05233">
    <property type="entry name" value="SDR_c"/>
    <property type="match status" value="1"/>
</dbReference>
<dbReference type="RefSeq" id="WP_073043642.1">
    <property type="nucleotide sequence ID" value="NZ_FRCJ01000002.1"/>
</dbReference>
<evidence type="ECO:0000256" key="2">
    <source>
        <dbReference type="ARBA" id="ARBA00023002"/>
    </source>
</evidence>
<evidence type="ECO:0000256" key="1">
    <source>
        <dbReference type="ARBA" id="ARBA00006484"/>
    </source>
</evidence>
<gene>
    <name evidence="3" type="ORF">SAMN04488494_1201</name>
</gene>
<dbReference type="EMBL" id="FRCJ01000002">
    <property type="protein sequence ID" value="SHM04998.1"/>
    <property type="molecule type" value="Genomic_DNA"/>
</dbReference>
<dbReference type="InterPro" id="IPR036291">
    <property type="entry name" value="NAD(P)-bd_dom_sf"/>
</dbReference>
<accession>A0A1M7FML6</accession>